<reference evidence="2" key="1">
    <citation type="submission" date="2022-08" db="EMBL/GenBank/DDBJ databases">
        <title>Alicyclobacillus dauci DSM2870, complete genome.</title>
        <authorList>
            <person name="Wang Q."/>
            <person name="Cai R."/>
            <person name="Wang Z."/>
        </authorList>
    </citation>
    <scope>NUCLEOTIDE SEQUENCE</scope>
    <source>
        <strain evidence="2">DSM 28700</strain>
    </source>
</reference>
<dbReference type="RefSeq" id="WP_268044085.1">
    <property type="nucleotide sequence ID" value="NZ_CP104064.1"/>
</dbReference>
<sequence length="110" mass="12741">MSDLKGKLQQRLIRSRSVHQELIQPISDEQGTTAESHPKVEANPSPGPGRPRKLKRKVTTLYFDEDLDKALELFLMRQYIETGTKTSKSEWIRRLVETSLRDHNAWPLQS</sequence>
<organism evidence="2 3">
    <name type="scientific">Alicyclobacillus dauci</name>
    <dbReference type="NCBI Taxonomy" id="1475485"/>
    <lineage>
        <taxon>Bacteria</taxon>
        <taxon>Bacillati</taxon>
        <taxon>Bacillota</taxon>
        <taxon>Bacilli</taxon>
        <taxon>Bacillales</taxon>
        <taxon>Alicyclobacillaceae</taxon>
        <taxon>Alicyclobacillus</taxon>
    </lineage>
</organism>
<protein>
    <recommendedName>
        <fullName evidence="4">Ribbon-helix-helix protein, copG family</fullName>
    </recommendedName>
</protein>
<dbReference type="EMBL" id="CP104064">
    <property type="protein sequence ID" value="WAH36712.1"/>
    <property type="molecule type" value="Genomic_DNA"/>
</dbReference>
<keyword evidence="3" id="KW-1185">Reference proteome</keyword>
<feature type="region of interest" description="Disordered" evidence="1">
    <location>
        <begin position="19"/>
        <end position="55"/>
    </location>
</feature>
<evidence type="ECO:0000313" key="3">
    <source>
        <dbReference type="Proteomes" id="UP001164803"/>
    </source>
</evidence>
<gene>
    <name evidence="2" type="ORF">NZD86_21475</name>
</gene>
<dbReference type="Proteomes" id="UP001164803">
    <property type="component" value="Chromosome"/>
</dbReference>
<name>A0ABY6Z1Z9_9BACL</name>
<accession>A0ABY6Z1Z9</accession>
<evidence type="ECO:0000256" key="1">
    <source>
        <dbReference type="SAM" id="MobiDB-lite"/>
    </source>
</evidence>
<proteinExistence type="predicted"/>
<evidence type="ECO:0008006" key="4">
    <source>
        <dbReference type="Google" id="ProtNLM"/>
    </source>
</evidence>
<evidence type="ECO:0000313" key="2">
    <source>
        <dbReference type="EMBL" id="WAH36712.1"/>
    </source>
</evidence>